<keyword evidence="6 8" id="KW-0460">Magnesium</keyword>
<dbReference type="GO" id="GO:0009435">
    <property type="term" value="P:NAD+ biosynthetic process"/>
    <property type="evidence" value="ECO:0007669"/>
    <property type="project" value="UniProtKB-UniRule"/>
</dbReference>
<dbReference type="GO" id="GO:0008795">
    <property type="term" value="F:NAD+ synthase activity"/>
    <property type="evidence" value="ECO:0007669"/>
    <property type="project" value="UniProtKB-UniRule"/>
</dbReference>
<dbReference type="AlphaFoldDB" id="A0A6I0ERD9"/>
<evidence type="ECO:0000256" key="3">
    <source>
        <dbReference type="ARBA" id="ARBA00022723"/>
    </source>
</evidence>
<feature type="binding site" evidence="8">
    <location>
        <position position="46"/>
    </location>
    <ligand>
        <name>Mg(2+)</name>
        <dbReference type="ChEBI" id="CHEBI:18420"/>
    </ligand>
</feature>
<dbReference type="OrthoDB" id="9803818at2"/>
<reference evidence="12 13" key="1">
    <citation type="submission" date="2019-10" db="EMBL/GenBank/DDBJ databases">
        <title>Whole-genome sequence of the extremophile Heliorestis acidaminivorans DSM 24790.</title>
        <authorList>
            <person name="Kyndt J.A."/>
            <person name="Meyer T.E."/>
        </authorList>
    </citation>
    <scope>NUCLEOTIDE SEQUENCE [LARGE SCALE GENOMIC DNA]</scope>
    <source>
        <strain evidence="12 13">DSM 24790</strain>
    </source>
</reference>
<dbReference type="UniPathway" id="UPA00253">
    <property type="reaction ID" value="UER00333"/>
</dbReference>
<dbReference type="RefSeq" id="WP_151621584.1">
    <property type="nucleotide sequence ID" value="NZ_WBXO01000013.1"/>
</dbReference>
<keyword evidence="5 8" id="KW-0067">ATP-binding</keyword>
<dbReference type="InterPro" id="IPR014729">
    <property type="entry name" value="Rossmann-like_a/b/a_fold"/>
</dbReference>
<protein>
    <recommendedName>
        <fullName evidence="8 10">NH(3)-dependent NAD(+) synthetase</fullName>
        <ecNumber evidence="8 10">6.3.1.5</ecNumber>
    </recommendedName>
</protein>
<name>A0A6I0ERD9_9FIRM</name>
<evidence type="ECO:0000256" key="2">
    <source>
        <dbReference type="ARBA" id="ARBA00022598"/>
    </source>
</evidence>
<evidence type="ECO:0000256" key="6">
    <source>
        <dbReference type="ARBA" id="ARBA00022842"/>
    </source>
</evidence>
<feature type="binding site" evidence="8">
    <location>
        <position position="157"/>
    </location>
    <ligand>
        <name>Mg(2+)</name>
        <dbReference type="ChEBI" id="CHEBI:18420"/>
    </ligand>
</feature>
<sequence length="257" mass="28347">MSSTSITTEFEKNLEQEVEKRCQFIRQQVEQAGRKGIVVGLSGGIDSAVTAALCQRALGKENVLALFIGAHSAKEHEEDAELIAQSQGLRMIKVNLDSVTDQLVKQIQNSMVEGNIISEPLSTLTIGNTKARERMIVLYAVANQLGYLVAGTCNRTEIYLGYETKGGDQLCDFNPMASLVKAQVRALAAYLSIPEKIITKAPSADLWQGQTDEDEMGFTYEEVDRYILTGEGTDEVIQKIEKLHLCSDHKRKLPPVI</sequence>
<feature type="binding site" description="in other chain" evidence="8">
    <location>
        <position position="132"/>
    </location>
    <ligand>
        <name>deamido-NAD(+)</name>
        <dbReference type="ChEBI" id="CHEBI:58437"/>
        <note>ligand shared between two neighboring subunits</note>
    </ligand>
</feature>
<evidence type="ECO:0000256" key="4">
    <source>
        <dbReference type="ARBA" id="ARBA00022741"/>
    </source>
</evidence>
<dbReference type="SUPFAM" id="SSF52402">
    <property type="entry name" value="Adenine nucleotide alpha hydrolases-like"/>
    <property type="match status" value="1"/>
</dbReference>
<feature type="binding site" description="in other chain" evidence="8">
    <location>
        <position position="165"/>
    </location>
    <ligand>
        <name>deamido-NAD(+)</name>
        <dbReference type="ChEBI" id="CHEBI:58437"/>
        <note>ligand shared between two neighboring subunits</note>
    </ligand>
</feature>
<evidence type="ECO:0000313" key="13">
    <source>
        <dbReference type="Proteomes" id="UP000468766"/>
    </source>
</evidence>
<accession>A0A6I0ERD9</accession>
<evidence type="ECO:0000256" key="10">
    <source>
        <dbReference type="RuleBase" id="RU003812"/>
    </source>
</evidence>
<evidence type="ECO:0000313" key="12">
    <source>
        <dbReference type="EMBL" id="KAB2951246.1"/>
    </source>
</evidence>
<dbReference type="CDD" id="cd00553">
    <property type="entry name" value="NAD_synthase"/>
    <property type="match status" value="1"/>
</dbReference>
<keyword evidence="2 8" id="KW-0436">Ligase</keyword>
<proteinExistence type="inferred from homology"/>
<evidence type="ECO:0000256" key="5">
    <source>
        <dbReference type="ARBA" id="ARBA00022840"/>
    </source>
</evidence>
<evidence type="ECO:0000256" key="9">
    <source>
        <dbReference type="RuleBase" id="RU003811"/>
    </source>
</evidence>
<dbReference type="GO" id="GO:0046872">
    <property type="term" value="F:metal ion binding"/>
    <property type="evidence" value="ECO:0007669"/>
    <property type="project" value="UniProtKB-KW"/>
</dbReference>
<dbReference type="InterPro" id="IPR022310">
    <property type="entry name" value="NAD/GMP_synthase"/>
</dbReference>
<dbReference type="InterPro" id="IPR003694">
    <property type="entry name" value="NAD_synthase"/>
</dbReference>
<comment type="caution">
    <text evidence="12">The sequence shown here is derived from an EMBL/GenBank/DDBJ whole genome shotgun (WGS) entry which is preliminary data.</text>
</comment>
<organism evidence="12 13">
    <name type="scientific">Heliorestis acidaminivorans</name>
    <dbReference type="NCBI Taxonomy" id="553427"/>
    <lineage>
        <taxon>Bacteria</taxon>
        <taxon>Bacillati</taxon>
        <taxon>Bacillota</taxon>
        <taxon>Clostridia</taxon>
        <taxon>Eubacteriales</taxon>
        <taxon>Heliobacteriaceae</taxon>
        <taxon>Heliorestis</taxon>
    </lineage>
</organism>
<dbReference type="GO" id="GO:0004359">
    <property type="term" value="F:glutaminase activity"/>
    <property type="evidence" value="ECO:0007669"/>
    <property type="project" value="InterPro"/>
</dbReference>
<gene>
    <name evidence="8 12" type="primary">nadE</name>
    <name evidence="12" type="ORF">F9B85_12820</name>
</gene>
<dbReference type="Pfam" id="PF02540">
    <property type="entry name" value="NAD_synthase"/>
    <property type="match status" value="1"/>
</dbReference>
<feature type="binding site" evidence="8">
    <location>
        <position position="181"/>
    </location>
    <ligand>
        <name>ATP</name>
        <dbReference type="ChEBI" id="CHEBI:30616"/>
    </ligand>
</feature>
<evidence type="ECO:0000256" key="1">
    <source>
        <dbReference type="ARBA" id="ARBA00005859"/>
    </source>
</evidence>
<keyword evidence="7 8" id="KW-0520">NAD</keyword>
<feature type="binding site" evidence="8">
    <location>
        <position position="172"/>
    </location>
    <ligand>
        <name>deamido-NAD(+)</name>
        <dbReference type="ChEBI" id="CHEBI:58437"/>
        <note>ligand shared between two neighboring subunits</note>
    </ligand>
</feature>
<comment type="pathway">
    <text evidence="8">Cofactor biosynthesis; NAD(+) biosynthesis; NAD(+) from deamido-NAD(+) (ammonia route): step 1/1.</text>
</comment>
<dbReference type="Gene3D" id="3.40.50.620">
    <property type="entry name" value="HUPs"/>
    <property type="match status" value="1"/>
</dbReference>
<keyword evidence="3 8" id="KW-0479">Metal-binding</keyword>
<comment type="similarity">
    <text evidence="1 8 9">Belongs to the NAD synthetase family.</text>
</comment>
<dbReference type="Proteomes" id="UP000468766">
    <property type="component" value="Unassembled WGS sequence"/>
</dbReference>
<dbReference type="PANTHER" id="PTHR23090">
    <property type="entry name" value="NH 3 /GLUTAMINE-DEPENDENT NAD + SYNTHETASE"/>
    <property type="match status" value="1"/>
</dbReference>
<feature type="binding site" evidence="8">
    <location>
        <position position="152"/>
    </location>
    <ligand>
        <name>ATP</name>
        <dbReference type="ChEBI" id="CHEBI:30616"/>
    </ligand>
</feature>
<dbReference type="NCBIfam" id="TIGR00552">
    <property type="entry name" value="nadE"/>
    <property type="match status" value="1"/>
</dbReference>
<dbReference type="EC" id="6.3.1.5" evidence="8 10"/>
<dbReference type="GO" id="GO:0005524">
    <property type="term" value="F:ATP binding"/>
    <property type="evidence" value="ECO:0007669"/>
    <property type="project" value="UniProtKB-UniRule"/>
</dbReference>
<feature type="binding site" evidence="8">
    <location>
        <begin position="40"/>
        <end position="47"/>
    </location>
    <ligand>
        <name>ATP</name>
        <dbReference type="ChEBI" id="CHEBI:30616"/>
    </ligand>
</feature>
<dbReference type="EMBL" id="WBXO01000013">
    <property type="protein sequence ID" value="KAB2951246.1"/>
    <property type="molecule type" value="Genomic_DNA"/>
</dbReference>
<dbReference type="HAMAP" id="MF_00193">
    <property type="entry name" value="NadE_ammonia_dep"/>
    <property type="match status" value="1"/>
</dbReference>
<keyword evidence="4 8" id="KW-0547">Nucleotide-binding</keyword>
<feature type="binding site" evidence="8">
    <location>
        <position position="203"/>
    </location>
    <ligand>
        <name>ATP</name>
        <dbReference type="ChEBI" id="CHEBI:30616"/>
    </ligand>
</feature>
<evidence type="ECO:0000256" key="7">
    <source>
        <dbReference type="ARBA" id="ARBA00023027"/>
    </source>
</evidence>
<comment type="subunit">
    <text evidence="8">Homodimer.</text>
</comment>
<keyword evidence="13" id="KW-1185">Reference proteome</keyword>
<comment type="function">
    <text evidence="8">Catalyzes the ATP-dependent amidation of deamido-NAD to form NAD. Uses ammonia as a nitrogen source.</text>
</comment>
<dbReference type="GO" id="GO:0005737">
    <property type="term" value="C:cytoplasm"/>
    <property type="evidence" value="ECO:0007669"/>
    <property type="project" value="InterPro"/>
</dbReference>
<dbReference type="GO" id="GO:0003952">
    <property type="term" value="F:NAD+ synthase (glutamine-hydrolyzing) activity"/>
    <property type="evidence" value="ECO:0007669"/>
    <property type="project" value="InterPro"/>
</dbReference>
<evidence type="ECO:0000259" key="11">
    <source>
        <dbReference type="Pfam" id="PF02540"/>
    </source>
</evidence>
<evidence type="ECO:0000256" key="8">
    <source>
        <dbReference type="HAMAP-Rule" id="MF_00193"/>
    </source>
</evidence>
<feature type="binding site" description="in other chain" evidence="8">
    <location>
        <begin position="249"/>
        <end position="250"/>
    </location>
    <ligand>
        <name>deamido-NAD(+)</name>
        <dbReference type="ChEBI" id="CHEBI:58437"/>
        <note>ligand shared between two neighboring subunits</note>
    </ligand>
</feature>
<dbReference type="InterPro" id="IPR022926">
    <property type="entry name" value="NH(3)-dep_NAD(+)_synth"/>
</dbReference>
<comment type="catalytic activity">
    <reaction evidence="8 10">
        <text>deamido-NAD(+) + NH4(+) + ATP = AMP + diphosphate + NAD(+) + H(+)</text>
        <dbReference type="Rhea" id="RHEA:21188"/>
        <dbReference type="ChEBI" id="CHEBI:15378"/>
        <dbReference type="ChEBI" id="CHEBI:28938"/>
        <dbReference type="ChEBI" id="CHEBI:30616"/>
        <dbReference type="ChEBI" id="CHEBI:33019"/>
        <dbReference type="ChEBI" id="CHEBI:57540"/>
        <dbReference type="ChEBI" id="CHEBI:58437"/>
        <dbReference type="ChEBI" id="CHEBI:456215"/>
        <dbReference type="EC" id="6.3.1.5"/>
    </reaction>
</comment>
<dbReference type="PANTHER" id="PTHR23090:SF9">
    <property type="entry name" value="GLUTAMINE-DEPENDENT NAD(+) SYNTHETASE"/>
    <property type="match status" value="1"/>
</dbReference>
<feature type="domain" description="NAD/GMP synthase" evidence="11">
    <location>
        <begin position="18"/>
        <end position="254"/>
    </location>
</feature>